<dbReference type="OrthoDB" id="8385759at2"/>
<feature type="domain" description="Methyltransferase" evidence="2">
    <location>
        <begin position="68"/>
        <end position="162"/>
    </location>
</feature>
<evidence type="ECO:0000313" key="3">
    <source>
        <dbReference type="EMBL" id="PWR18828.1"/>
    </source>
</evidence>
<evidence type="ECO:0000256" key="1">
    <source>
        <dbReference type="SAM" id="MobiDB-lite"/>
    </source>
</evidence>
<protein>
    <recommendedName>
        <fullName evidence="2">Methyltransferase domain-containing protein</fullName>
    </recommendedName>
</protein>
<dbReference type="AlphaFoldDB" id="A0A317DVW2"/>
<sequence length="283" mass="31805">MIRPPCLPPLRDPAMSHPHDANRRHWDEVTAIHRDSAFYKVDAFLAGHCTVGPVEREGLSPLLRKNLLHLQCHFGLDTLSLLRLGASRVTGVDISGAAIREASALAEKLKLGAWADFVEADVLDLDLKSRFERIFTSHGAINWLSDIEAWGRVVARHLAQDGVFYMMEAHPFGLAMDLETSGRLYQRFDYFHKDEPMALDGVPDYAVPDYLPKEPGIGWAWTIADIMAALEKAGLRVFEFREYPFAAWEALPGMTAEAGGYYWRRHEGPDLPLLFSLKARHAA</sequence>
<evidence type="ECO:0000259" key="2">
    <source>
        <dbReference type="Pfam" id="PF13649"/>
    </source>
</evidence>
<dbReference type="CDD" id="cd02440">
    <property type="entry name" value="AdoMet_MTases"/>
    <property type="match status" value="1"/>
</dbReference>
<dbReference type="SUPFAM" id="SSF53335">
    <property type="entry name" value="S-adenosyl-L-methionine-dependent methyltransferases"/>
    <property type="match status" value="1"/>
</dbReference>
<accession>A0A317DVW2</accession>
<organism evidence="3 4">
    <name type="scientific">Zavarzinia compransoris</name>
    <dbReference type="NCBI Taxonomy" id="1264899"/>
    <lineage>
        <taxon>Bacteria</taxon>
        <taxon>Pseudomonadati</taxon>
        <taxon>Pseudomonadota</taxon>
        <taxon>Alphaproteobacteria</taxon>
        <taxon>Rhodospirillales</taxon>
        <taxon>Zavarziniaceae</taxon>
        <taxon>Zavarzinia</taxon>
    </lineage>
</organism>
<dbReference type="InterPro" id="IPR029063">
    <property type="entry name" value="SAM-dependent_MTases_sf"/>
</dbReference>
<comment type="caution">
    <text evidence="3">The sequence shown here is derived from an EMBL/GenBank/DDBJ whole genome shotgun (WGS) entry which is preliminary data.</text>
</comment>
<dbReference type="InterPro" id="IPR041698">
    <property type="entry name" value="Methyltransf_25"/>
</dbReference>
<evidence type="ECO:0000313" key="4">
    <source>
        <dbReference type="Proteomes" id="UP000246077"/>
    </source>
</evidence>
<feature type="compositionally biased region" description="Pro residues" evidence="1">
    <location>
        <begin position="1"/>
        <end position="11"/>
    </location>
</feature>
<dbReference type="Pfam" id="PF13649">
    <property type="entry name" value="Methyltransf_25"/>
    <property type="match status" value="1"/>
</dbReference>
<name>A0A317DVW2_9PROT</name>
<reference evidence="4" key="1">
    <citation type="submission" date="2018-05" db="EMBL/GenBank/DDBJ databases">
        <title>Zavarzinia sp. HR-AS.</title>
        <authorList>
            <person name="Lee Y."/>
            <person name="Jeon C.O."/>
        </authorList>
    </citation>
    <scope>NUCLEOTIDE SEQUENCE [LARGE SCALE GENOMIC DNA]</scope>
    <source>
        <strain evidence="4">DSM 1231</strain>
    </source>
</reference>
<proteinExistence type="predicted"/>
<gene>
    <name evidence="3" type="ORF">DKG75_17770</name>
</gene>
<feature type="region of interest" description="Disordered" evidence="1">
    <location>
        <begin position="1"/>
        <end position="21"/>
    </location>
</feature>
<dbReference type="Gene3D" id="3.40.50.150">
    <property type="entry name" value="Vaccinia Virus protein VP39"/>
    <property type="match status" value="1"/>
</dbReference>
<keyword evidence="4" id="KW-1185">Reference proteome</keyword>
<dbReference type="EMBL" id="QGLF01000005">
    <property type="protein sequence ID" value="PWR18828.1"/>
    <property type="molecule type" value="Genomic_DNA"/>
</dbReference>
<dbReference type="Proteomes" id="UP000246077">
    <property type="component" value="Unassembled WGS sequence"/>
</dbReference>